<dbReference type="Gramene" id="OGLUM03G03590.1">
    <property type="protein sequence ID" value="OGLUM03G03590.1"/>
    <property type="gene ID" value="OGLUM03G03590"/>
</dbReference>
<dbReference type="GO" id="GO:0005634">
    <property type="term" value="C:nucleus"/>
    <property type="evidence" value="ECO:0007669"/>
    <property type="project" value="TreeGrafter"/>
</dbReference>
<dbReference type="InterPro" id="IPR008927">
    <property type="entry name" value="6-PGluconate_DH-like_C_sf"/>
</dbReference>
<evidence type="ECO:0000259" key="6">
    <source>
        <dbReference type="Pfam" id="PF00984"/>
    </source>
</evidence>
<dbReference type="Pfam" id="PF00984">
    <property type="entry name" value="UDPG_MGDP_dh"/>
    <property type="match status" value="1"/>
</dbReference>
<dbReference type="STRING" id="40148.A0A0D9Z221"/>
<reference evidence="7" key="2">
    <citation type="submission" date="2018-05" db="EMBL/GenBank/DDBJ databases">
        <title>OgluRS3 (Oryza glumaepatula Reference Sequence Version 3).</title>
        <authorList>
            <person name="Zhang J."/>
            <person name="Kudrna D."/>
            <person name="Lee S."/>
            <person name="Talag J."/>
            <person name="Welchert J."/>
            <person name="Wing R.A."/>
        </authorList>
    </citation>
    <scope>NUCLEOTIDE SEQUENCE [LARGE SCALE GENOMIC DNA]</scope>
</reference>
<dbReference type="PANTHER" id="PTHR11374:SF44">
    <property type="entry name" value="UDP-GLUCOSE 6-DEHYDROGENASE 2"/>
    <property type="match status" value="1"/>
</dbReference>
<dbReference type="HOGENOM" id="CLU_2124938_0_0_1"/>
<reference evidence="7" key="1">
    <citation type="submission" date="2015-04" db="UniProtKB">
        <authorList>
            <consortium name="EnsemblPlants"/>
        </authorList>
    </citation>
    <scope>IDENTIFICATION</scope>
</reference>
<dbReference type="FunFam" id="1.20.5.100:FF:000001">
    <property type="entry name" value="UDP-glucose 6-dehydrogenase"/>
    <property type="match status" value="1"/>
</dbReference>
<keyword evidence="4" id="KW-0560">Oxidoreductase</keyword>
<comment type="similarity">
    <text evidence="2">Belongs to the UDP-glucose/GDP-mannose dehydrogenase family.</text>
</comment>
<dbReference type="eggNOG" id="KOG2666">
    <property type="taxonomic scope" value="Eukaryota"/>
</dbReference>
<dbReference type="GO" id="GO:0003979">
    <property type="term" value="F:UDP-glucose 6-dehydrogenase activity"/>
    <property type="evidence" value="ECO:0007669"/>
    <property type="project" value="UniProtKB-EC"/>
</dbReference>
<protein>
    <recommendedName>
        <fullName evidence="3">UDP-glucose 6-dehydrogenase</fullName>
        <ecNumber evidence="3">1.1.1.22</ecNumber>
    </recommendedName>
</protein>
<evidence type="ECO:0000256" key="1">
    <source>
        <dbReference type="ARBA" id="ARBA00004701"/>
    </source>
</evidence>
<evidence type="ECO:0000313" key="8">
    <source>
        <dbReference type="Proteomes" id="UP000026961"/>
    </source>
</evidence>
<dbReference type="GO" id="GO:0006024">
    <property type="term" value="P:glycosaminoglycan biosynthetic process"/>
    <property type="evidence" value="ECO:0007669"/>
    <property type="project" value="TreeGrafter"/>
</dbReference>
<proteinExistence type="inferred from homology"/>
<dbReference type="Gene3D" id="1.20.5.100">
    <property type="entry name" value="Cytochrome c1, transmembrane anchor, C-terminal"/>
    <property type="match status" value="1"/>
</dbReference>
<dbReference type="InterPro" id="IPR014026">
    <property type="entry name" value="UDP-Glc/GDP-Man_DH_dimer"/>
</dbReference>
<accession>A0A0D9Z221</accession>
<dbReference type="SUPFAM" id="SSF48179">
    <property type="entry name" value="6-phosphogluconate dehydrogenase C-terminal domain-like"/>
    <property type="match status" value="1"/>
</dbReference>
<feature type="domain" description="UDP-glucose/GDP-mannose dehydrogenase dimerisation" evidence="6">
    <location>
        <begin position="29"/>
        <end position="72"/>
    </location>
</feature>
<dbReference type="AlphaFoldDB" id="A0A0D9Z221"/>
<dbReference type="GO" id="GO:0051287">
    <property type="term" value="F:NAD binding"/>
    <property type="evidence" value="ECO:0007669"/>
    <property type="project" value="InterPro"/>
</dbReference>
<evidence type="ECO:0000256" key="3">
    <source>
        <dbReference type="ARBA" id="ARBA00012954"/>
    </source>
</evidence>
<dbReference type="EC" id="1.1.1.22" evidence="3"/>
<dbReference type="InterPro" id="IPR028356">
    <property type="entry name" value="UDPglc_DH_euk"/>
</dbReference>
<keyword evidence="5" id="KW-0520">NAD</keyword>
<keyword evidence="8" id="KW-1185">Reference proteome</keyword>
<name>A0A0D9Z221_9ORYZ</name>
<evidence type="ECO:0000256" key="2">
    <source>
        <dbReference type="ARBA" id="ARBA00006601"/>
    </source>
</evidence>
<dbReference type="EnsemblPlants" id="OGLUM03G03590.1">
    <property type="protein sequence ID" value="OGLUM03G03590.1"/>
    <property type="gene ID" value="OGLUM03G03590"/>
</dbReference>
<organism evidence="7">
    <name type="scientific">Oryza glumipatula</name>
    <dbReference type="NCBI Taxonomy" id="40148"/>
    <lineage>
        <taxon>Eukaryota</taxon>
        <taxon>Viridiplantae</taxon>
        <taxon>Streptophyta</taxon>
        <taxon>Embryophyta</taxon>
        <taxon>Tracheophyta</taxon>
        <taxon>Spermatophyta</taxon>
        <taxon>Magnoliopsida</taxon>
        <taxon>Liliopsida</taxon>
        <taxon>Poales</taxon>
        <taxon>Poaceae</taxon>
        <taxon>BOP clade</taxon>
        <taxon>Oryzoideae</taxon>
        <taxon>Oryzeae</taxon>
        <taxon>Oryzinae</taxon>
        <taxon>Oryza</taxon>
    </lineage>
</organism>
<dbReference type="PANTHER" id="PTHR11374">
    <property type="entry name" value="UDP-GLUCOSE DEHYDROGENASE/UDP-MANNAC DEHYDROGENASE"/>
    <property type="match status" value="1"/>
</dbReference>
<evidence type="ECO:0000313" key="7">
    <source>
        <dbReference type="EnsemblPlants" id="OGLUM03G03590.1"/>
    </source>
</evidence>
<comment type="pathway">
    <text evidence="1">Nucleotide-sugar biosynthesis; UDP-alpha-D-glucuronate biosynthesis; UDP-alpha-D-glucuronate from UDP-alpha-D-glucose: step 1/1.</text>
</comment>
<dbReference type="Proteomes" id="UP000026961">
    <property type="component" value="Chromosome 3"/>
</dbReference>
<evidence type="ECO:0000256" key="5">
    <source>
        <dbReference type="ARBA" id="ARBA00023027"/>
    </source>
</evidence>
<evidence type="ECO:0000256" key="4">
    <source>
        <dbReference type="ARBA" id="ARBA00023002"/>
    </source>
</evidence>
<sequence length="114" mass="11884">MAHVPASVALKDVYAQWVPVDRIITTNLWSAELSKLAENAFLAQRVSSVNAISALCEATGADLTEVATGAAQRLGAGSTAAADAASCARQLRLERLDGDAELRENGDSSNVSKI</sequence>